<gene>
    <name evidence="1" type="ORF">M513_05395</name>
    <name evidence="2" type="ORF">M514_05395</name>
</gene>
<evidence type="ECO:0000313" key="2">
    <source>
        <dbReference type="EMBL" id="KFD72402.1"/>
    </source>
</evidence>
<organism evidence="2">
    <name type="scientific">Trichuris suis</name>
    <name type="common">pig whipworm</name>
    <dbReference type="NCBI Taxonomy" id="68888"/>
    <lineage>
        <taxon>Eukaryota</taxon>
        <taxon>Metazoa</taxon>
        <taxon>Ecdysozoa</taxon>
        <taxon>Nematoda</taxon>
        <taxon>Enoplea</taxon>
        <taxon>Dorylaimia</taxon>
        <taxon>Trichinellida</taxon>
        <taxon>Trichuridae</taxon>
        <taxon>Trichuris</taxon>
    </lineage>
</organism>
<proteinExistence type="predicted"/>
<reference evidence="2 3" key="1">
    <citation type="journal article" date="2014" name="Nat. Genet.">
        <title>Genome and transcriptome of the porcine whipworm Trichuris suis.</title>
        <authorList>
            <person name="Jex A.R."/>
            <person name="Nejsum P."/>
            <person name="Schwarz E.M."/>
            <person name="Hu L."/>
            <person name="Young N.D."/>
            <person name="Hall R.S."/>
            <person name="Korhonen P.K."/>
            <person name="Liao S."/>
            <person name="Thamsborg S."/>
            <person name="Xia J."/>
            <person name="Xu P."/>
            <person name="Wang S."/>
            <person name="Scheerlinck J.P."/>
            <person name="Hofmann A."/>
            <person name="Sternberg P.W."/>
            <person name="Wang J."/>
            <person name="Gasser R.B."/>
        </authorList>
    </citation>
    <scope>NUCLEOTIDE SEQUENCE [LARGE SCALE GENOMIC DNA]</scope>
    <source>
        <strain evidence="2">DCEP-RM93F</strain>
        <strain evidence="1">DCEP-RM93M</strain>
    </source>
</reference>
<dbReference type="EMBL" id="KL363214">
    <property type="protein sequence ID" value="KFD53690.1"/>
    <property type="molecule type" value="Genomic_DNA"/>
</dbReference>
<evidence type="ECO:0000313" key="1">
    <source>
        <dbReference type="EMBL" id="KFD53690.1"/>
    </source>
</evidence>
<name>A0A085NSF6_9BILA</name>
<evidence type="ECO:0000313" key="3">
    <source>
        <dbReference type="Proteomes" id="UP000030764"/>
    </source>
</evidence>
<accession>A0A085NSF6</accession>
<dbReference type="Proteomes" id="UP000030758">
    <property type="component" value="Unassembled WGS sequence"/>
</dbReference>
<dbReference type="AlphaFoldDB" id="A0A085NSF6"/>
<keyword evidence="3" id="KW-1185">Reference proteome</keyword>
<dbReference type="EMBL" id="KL367477">
    <property type="protein sequence ID" value="KFD72402.1"/>
    <property type="molecule type" value="Genomic_DNA"/>
</dbReference>
<protein>
    <submittedName>
        <fullName evidence="2">Uncharacterized protein</fullName>
    </submittedName>
</protein>
<dbReference type="Proteomes" id="UP000030764">
    <property type="component" value="Unassembled WGS sequence"/>
</dbReference>
<sequence>MSQPRDHPICTRVNDETWKNLHPKLRDVRLSKDNNKKHTCIEAGKDSAALSPQVPAATSIQNKTEITIAPCFREMKEAVGPHILRRS</sequence>